<evidence type="ECO:0000259" key="4">
    <source>
        <dbReference type="PROSITE" id="PS51371"/>
    </source>
</evidence>
<dbReference type="InterPro" id="IPR046342">
    <property type="entry name" value="CBS_dom_sf"/>
</dbReference>
<dbReference type="NCBIfam" id="TIGR00254">
    <property type="entry name" value="GGDEF"/>
    <property type="match status" value="1"/>
</dbReference>
<dbReference type="SUPFAM" id="SSF141868">
    <property type="entry name" value="EAL domain-like"/>
    <property type="match status" value="1"/>
</dbReference>
<evidence type="ECO:0000313" key="5">
    <source>
        <dbReference type="EMBL" id="EST11427.1"/>
    </source>
</evidence>
<dbReference type="InterPro" id="IPR000644">
    <property type="entry name" value="CBS_dom"/>
</dbReference>
<dbReference type="PROSITE" id="PS50887">
    <property type="entry name" value="GGDEF"/>
    <property type="match status" value="1"/>
</dbReference>
<dbReference type="Pfam" id="PF00571">
    <property type="entry name" value="CBS"/>
    <property type="match status" value="1"/>
</dbReference>
<dbReference type="Pfam" id="PF00563">
    <property type="entry name" value="EAL"/>
    <property type="match status" value="1"/>
</dbReference>
<keyword evidence="6" id="KW-1185">Reference proteome</keyword>
<dbReference type="Gene3D" id="3.30.70.270">
    <property type="match status" value="1"/>
</dbReference>
<dbReference type="CDD" id="cd01949">
    <property type="entry name" value="GGDEF"/>
    <property type="match status" value="1"/>
</dbReference>
<evidence type="ECO:0000259" key="2">
    <source>
        <dbReference type="PROSITE" id="PS50883"/>
    </source>
</evidence>
<dbReference type="STRING" id="1395513.P343_11695"/>
<organism evidence="5 6">
    <name type="scientific">Sporolactobacillus laevolacticus DSM 442</name>
    <dbReference type="NCBI Taxonomy" id="1395513"/>
    <lineage>
        <taxon>Bacteria</taxon>
        <taxon>Bacillati</taxon>
        <taxon>Bacillota</taxon>
        <taxon>Bacilli</taxon>
        <taxon>Bacillales</taxon>
        <taxon>Sporolactobacillaceae</taxon>
        <taxon>Sporolactobacillus</taxon>
    </lineage>
</organism>
<dbReference type="eggNOG" id="COG2200">
    <property type="taxonomic scope" value="Bacteria"/>
</dbReference>
<dbReference type="SUPFAM" id="SSF54631">
    <property type="entry name" value="CBS-domain pair"/>
    <property type="match status" value="1"/>
</dbReference>
<dbReference type="InterPro" id="IPR035919">
    <property type="entry name" value="EAL_sf"/>
</dbReference>
<dbReference type="Proteomes" id="UP000018296">
    <property type="component" value="Unassembled WGS sequence"/>
</dbReference>
<dbReference type="PROSITE" id="PS51371">
    <property type="entry name" value="CBS"/>
    <property type="match status" value="1"/>
</dbReference>
<dbReference type="Gene3D" id="3.10.580.10">
    <property type="entry name" value="CBS-domain"/>
    <property type="match status" value="1"/>
</dbReference>
<dbReference type="SMART" id="SM00267">
    <property type="entry name" value="GGDEF"/>
    <property type="match status" value="1"/>
</dbReference>
<dbReference type="SMART" id="SM00052">
    <property type="entry name" value="EAL"/>
    <property type="match status" value="1"/>
</dbReference>
<dbReference type="PROSITE" id="PS50883">
    <property type="entry name" value="EAL"/>
    <property type="match status" value="1"/>
</dbReference>
<dbReference type="PANTHER" id="PTHR33121">
    <property type="entry name" value="CYCLIC DI-GMP PHOSPHODIESTERASE PDEF"/>
    <property type="match status" value="1"/>
</dbReference>
<dbReference type="CDD" id="cd01948">
    <property type="entry name" value="EAL"/>
    <property type="match status" value="1"/>
</dbReference>
<dbReference type="eggNOG" id="COG2199">
    <property type="taxonomic scope" value="Bacteria"/>
</dbReference>
<feature type="domain" description="EAL" evidence="2">
    <location>
        <begin position="2"/>
        <end position="255"/>
    </location>
</feature>
<gene>
    <name evidence="5" type="ORF">P343_11695</name>
</gene>
<feature type="domain" description="CBS" evidence="4">
    <location>
        <begin position="347"/>
        <end position="406"/>
    </location>
</feature>
<comment type="caution">
    <text evidence="5">The sequence shown here is derived from an EMBL/GenBank/DDBJ whole genome shotgun (WGS) entry which is preliminary data.</text>
</comment>
<keyword evidence="1" id="KW-0129">CBS domain</keyword>
<dbReference type="AlphaFoldDB" id="V6IW26"/>
<dbReference type="RefSeq" id="WP_023510583.1">
    <property type="nucleotide sequence ID" value="NZ_AWTC01000011.1"/>
</dbReference>
<evidence type="ECO:0000313" key="6">
    <source>
        <dbReference type="Proteomes" id="UP000018296"/>
    </source>
</evidence>
<dbReference type="EMBL" id="AWTC01000011">
    <property type="protein sequence ID" value="EST11427.1"/>
    <property type="molecule type" value="Genomic_DNA"/>
</dbReference>
<dbReference type="SMART" id="SM00116">
    <property type="entry name" value="CBS"/>
    <property type="match status" value="2"/>
</dbReference>
<dbReference type="PATRIC" id="fig|1395513.3.peg.2365"/>
<dbReference type="Pfam" id="PF00990">
    <property type="entry name" value="GGDEF"/>
    <property type="match status" value="1"/>
</dbReference>
<proteinExistence type="predicted"/>
<dbReference type="SUPFAM" id="SSF55073">
    <property type="entry name" value="Nucleotide cyclase"/>
    <property type="match status" value="1"/>
</dbReference>
<evidence type="ECO:0000259" key="3">
    <source>
        <dbReference type="PROSITE" id="PS50887"/>
    </source>
</evidence>
<accession>V6IW26</accession>
<dbReference type="InterPro" id="IPR029787">
    <property type="entry name" value="Nucleotide_cyclase"/>
</dbReference>
<reference evidence="5 6" key="1">
    <citation type="journal article" date="2013" name="Genome Announc.">
        <title>Genome Sequence of Sporolactobacillus laevolacticus DSM442, an Efficient Polymer-Grade D-Lactate Producer from Agricultural Waste Cottonseed as a Nitrogen Source.</title>
        <authorList>
            <person name="Wang H."/>
            <person name="Wang L."/>
            <person name="Ju J."/>
            <person name="Yu B."/>
            <person name="Ma Y."/>
        </authorList>
    </citation>
    <scope>NUCLEOTIDE SEQUENCE [LARGE SCALE GENOMIC DNA]</scope>
    <source>
        <strain evidence="5 6">DSM 442</strain>
    </source>
</reference>
<feature type="domain" description="GGDEF" evidence="3">
    <location>
        <begin position="435"/>
        <end position="564"/>
    </location>
</feature>
<dbReference type="GO" id="GO:0071111">
    <property type="term" value="F:cyclic-guanylate-specific phosphodiesterase activity"/>
    <property type="evidence" value="ECO:0007669"/>
    <property type="project" value="InterPro"/>
</dbReference>
<dbReference type="OrthoDB" id="581425at2"/>
<name>V6IW26_9BACL</name>
<dbReference type="InterPro" id="IPR000160">
    <property type="entry name" value="GGDEF_dom"/>
</dbReference>
<dbReference type="eggNOG" id="COG0517">
    <property type="taxonomic scope" value="Bacteria"/>
</dbReference>
<sequence>MNNTAVNELDKIIGERQIKTVFQPIVSLRDGEIHGFEALSRVTCPSLLSNPEQLFQTALAYNRIWDLDDLCRSTALHTIREQSSFSKNHHLFLNINPNIMKNDQFSFYFTRQYLEQFGIKPNQIVFEITERDSVTDMERFKNTILHFKSNGFRIAIDDAGAMYSGLNLITDTQPHYIKLDRRLIQGIDLGKLNFALVKGLAEFCRISNIFLIAEGVETQSELHCLMDLGVPFAQGYFLRKPAEQLHEIDDGIKKIITDFHKSKHNVFGNPSANSYIANICTPTETISMGMRVERVLDKLKADPDSIGFCVVKDGRVKGIVTKLHVTLNISGRYGFSLYQHQPIAQLMDSDFISVDYRMPINEVSKIAMSRAQEKLYDFIVVTKNDKYLGTVTIKDLLQKTTEIEVIKAKYENPLTGLPGNLVIEQKMKQYLLEKKTFGILYLDINHFKEYNDVYGFENGDRVIKLLADILVSYLPLGQFVGHVGGDDFVAILNSEDLHYYCEQVSNEFQRKVLHHYSPQDLEKGYIIAENRLGITEKFSIVSVSIAGIYSQCLNGTNMIELTEKLARLKKKSKRQKESNYLLIEM</sequence>
<protein>
    <submittedName>
        <fullName evidence="5">Diguanylate cyclase</fullName>
    </submittedName>
</protein>
<dbReference type="Gene3D" id="3.20.20.450">
    <property type="entry name" value="EAL domain"/>
    <property type="match status" value="1"/>
</dbReference>
<dbReference type="InterPro" id="IPR043128">
    <property type="entry name" value="Rev_trsase/Diguanyl_cyclase"/>
</dbReference>
<dbReference type="PANTHER" id="PTHR33121:SF76">
    <property type="entry name" value="SIGNALING PROTEIN"/>
    <property type="match status" value="1"/>
</dbReference>
<dbReference type="InterPro" id="IPR001633">
    <property type="entry name" value="EAL_dom"/>
</dbReference>
<dbReference type="InterPro" id="IPR050706">
    <property type="entry name" value="Cyclic-di-GMP_PDE-like"/>
</dbReference>
<evidence type="ECO:0000256" key="1">
    <source>
        <dbReference type="PROSITE-ProRule" id="PRU00703"/>
    </source>
</evidence>